<keyword evidence="2" id="KW-1185">Reference proteome</keyword>
<dbReference type="EMBL" id="JAGFNK010000067">
    <property type="protein sequence ID" value="KAI9509328.1"/>
    <property type="molecule type" value="Genomic_DNA"/>
</dbReference>
<sequence>MPLKPASRIKHKSTLKVDSLPPSKKLKSAKDTTVLSPPPRPPLTLVSKPLSVPLVPGIVGDAKGKGKATSGVHEECLDDCLWVDKYGPQSFQDLAVHKRKVDDVHRWLVEAFSGKGRSSKHRRLLVLTGPAGSAKTATLHVLAREMDFEIVEYKNVVTTTQYSAFADERSTSDAFANFLTRAGAYTSVFTSTRRKLVLVEDLPNILHPAVRSRFHDALRAHVEREWDVAPLVLVISDAGARAEGDSNGERSRDQVIDARTVIPLGLSSTFLLSEIRFNPIAPTLLTSAVKRVATLTNVRLSPNTLHSIVEGAGGDVRSAIMTLEFSCARPTSRKKTASPSVGSIVSASQREDALLLFHLMGKIMYNKRKGDPPSRSASAKDVARERAIDRSLEDPPGLPPWLATEERRTSRVNVDMLYASTPIDPSLFGLYIHQNYTQFCSSLEQCSLLIDNLSWADAHGSENWYDVNPHAFHIQALGTLHSLPSPVPRTGQQFYKPEFFGARQREQVARDALEHVSSWLSGAGIRSRVAVVTELGGVLRGMGRHAPHGHHAFSELVFGQDFVGPEVINEGDDGERRTVDHEEGEGSRAHTSVEWPEQVTGCGYLEDDDIEDW</sequence>
<proteinExistence type="predicted"/>
<protein>
    <submittedName>
        <fullName evidence="1">Rad17-domain-containing protein</fullName>
    </submittedName>
</protein>
<dbReference type="Proteomes" id="UP001207468">
    <property type="component" value="Unassembled WGS sequence"/>
</dbReference>
<comment type="caution">
    <text evidence="1">The sequence shown here is derived from an EMBL/GenBank/DDBJ whole genome shotgun (WGS) entry which is preliminary data.</text>
</comment>
<organism evidence="1 2">
    <name type="scientific">Russula earlei</name>
    <dbReference type="NCBI Taxonomy" id="71964"/>
    <lineage>
        <taxon>Eukaryota</taxon>
        <taxon>Fungi</taxon>
        <taxon>Dikarya</taxon>
        <taxon>Basidiomycota</taxon>
        <taxon>Agaricomycotina</taxon>
        <taxon>Agaricomycetes</taxon>
        <taxon>Russulales</taxon>
        <taxon>Russulaceae</taxon>
        <taxon>Russula</taxon>
    </lineage>
</organism>
<name>A0ACC0UC78_9AGAM</name>
<gene>
    <name evidence="1" type="ORF">F5148DRAFT_1188693</name>
</gene>
<accession>A0ACC0UC78</accession>
<evidence type="ECO:0000313" key="1">
    <source>
        <dbReference type="EMBL" id="KAI9509328.1"/>
    </source>
</evidence>
<reference evidence="1" key="1">
    <citation type="submission" date="2021-03" db="EMBL/GenBank/DDBJ databases">
        <title>Evolutionary priming and transition to the ectomycorrhizal habit in an iconic lineage of mushroom-forming fungi: is preadaptation a requirement?</title>
        <authorList>
            <consortium name="DOE Joint Genome Institute"/>
            <person name="Looney B.P."/>
            <person name="Miyauchi S."/>
            <person name="Morin E."/>
            <person name="Drula E."/>
            <person name="Courty P.E."/>
            <person name="Chicoki N."/>
            <person name="Fauchery L."/>
            <person name="Kohler A."/>
            <person name="Kuo A."/>
            <person name="LaButti K."/>
            <person name="Pangilinan J."/>
            <person name="Lipzen A."/>
            <person name="Riley R."/>
            <person name="Andreopoulos W."/>
            <person name="He G."/>
            <person name="Johnson J."/>
            <person name="Barry K.W."/>
            <person name="Grigoriev I.V."/>
            <person name="Nagy L."/>
            <person name="Hibbett D."/>
            <person name="Henrissat B."/>
            <person name="Matheny P.B."/>
            <person name="Labbe J."/>
            <person name="Martin A.F."/>
        </authorList>
    </citation>
    <scope>NUCLEOTIDE SEQUENCE</scope>
    <source>
        <strain evidence="1">BPL698</strain>
    </source>
</reference>
<evidence type="ECO:0000313" key="2">
    <source>
        <dbReference type="Proteomes" id="UP001207468"/>
    </source>
</evidence>